<dbReference type="PANTHER" id="PTHR23176">
    <property type="entry name" value="RHO/RAC/CDC GTPASE-ACTIVATING PROTEIN"/>
    <property type="match status" value="1"/>
</dbReference>
<dbReference type="InParanoid" id="A0A2P6P034"/>
<dbReference type="GO" id="GO:0005096">
    <property type="term" value="F:GTPase activator activity"/>
    <property type="evidence" value="ECO:0007669"/>
    <property type="project" value="UniProtKB-KW"/>
</dbReference>
<evidence type="ECO:0000256" key="1">
    <source>
        <dbReference type="ARBA" id="ARBA00004496"/>
    </source>
</evidence>
<comment type="function">
    <text evidence="4">Rho GTPase-activating protein involved in the signal transduction pathway.</text>
</comment>
<dbReference type="SUPFAM" id="SSF48350">
    <property type="entry name" value="GTPase activation domain, GAP"/>
    <property type="match status" value="1"/>
</dbReference>
<dbReference type="EMBL" id="MDYQ01000002">
    <property type="protein sequence ID" value="PRP89562.1"/>
    <property type="molecule type" value="Genomic_DNA"/>
</dbReference>
<gene>
    <name evidence="8" type="ORF">PROFUN_00826</name>
</gene>
<dbReference type="InterPro" id="IPR000198">
    <property type="entry name" value="RhoGAP_dom"/>
</dbReference>
<feature type="compositionally biased region" description="Low complexity" evidence="5">
    <location>
        <begin position="730"/>
        <end position="741"/>
    </location>
</feature>
<feature type="compositionally biased region" description="Low complexity" evidence="5">
    <location>
        <begin position="826"/>
        <end position="841"/>
    </location>
</feature>
<evidence type="ECO:0000313" key="9">
    <source>
        <dbReference type="Proteomes" id="UP000241769"/>
    </source>
</evidence>
<dbReference type="Gene3D" id="1.10.555.10">
    <property type="entry name" value="Rho GTPase activation protein"/>
    <property type="match status" value="1"/>
</dbReference>
<feature type="domain" description="Rho-GAP" evidence="7">
    <location>
        <begin position="126"/>
        <end position="318"/>
    </location>
</feature>
<evidence type="ECO:0000256" key="3">
    <source>
        <dbReference type="ARBA" id="ARBA00022490"/>
    </source>
</evidence>
<dbReference type="AlphaFoldDB" id="A0A2P6P034"/>
<sequence>MAQPAVYKEGVLSVKDHKDKWIDANVRRSRDETLFTLLQVLLSDDTITISPLEGKKEVESPIKLFEGIDVSKRERKKKEDPIAAISSPTKKMKDFYFRCPSEEDLDKWIAAFQKSALLLSPTVFGVDLTFLVKKEAFQKGINSLIPTIIPQYIQYLDNYRETDGIFRESASKDQEKALRGLIDAGEHPDLNSYNNPHLIANQLKLILRELPEPLLTFDKYTEFVRAARNENEEAASHDIKKLVDTLPPVHQATLAYIMKFLKTVADKQEKNRMTPTNLSVCFGPTILKPREENFTTMGNNELVNTAAKIMISYSSIVFSSTIMTPARATSGVYNASSLSYSAGSSLSHSGGSSQPNRTVTPVQPVAMVPPPVTTFQAPPTLPQPVRQPPPVVHAPPSLPPPVFQAPPPVFQAPPPVFHAPPTLPQPVKQTIVMQAPPPTLPPPSVQPPPPLTSSFNPPVVRKMSGGTAAPPQVGAGRGLGNIVQGIAAVELKPAKPTLEGLPMPARPHSALSSHSAGSVSLPQPPTRLSLGSGAPITTGTPMTAAPPLPSPSVLAIPPPVAFVSSPVITRNQAPPVNAASHLPPPAFAPPPTFAPPPAAVTLPPPVTAIPPAMMSPPPLHTPPPILSPPPALATPPPLSMHSHPAPAAVFTPPTAFAAPPPSLVAPPPLSNMGPPAALVPPPAVDPSTTTRRLSVKLEETLKLSPRVGQKNSGSFTHTPPPAFAPPPAAPNNTAPPSNTAPKVTKAAVRPTSGNFSRPEISKNSPMAQSMSAIPTGPKVTPPAGLAAALGRGAGSPVAPRLSETGRSPSVNEMERSPNTSKLQQFSPKSSSETTPITTPTTARKSIMQTRGDFVSGLESALKMGPRPGASPETGKKN</sequence>
<feature type="compositionally biased region" description="Polar residues" evidence="5">
    <location>
        <begin position="751"/>
        <end position="772"/>
    </location>
</feature>
<dbReference type="SUPFAM" id="SSF50729">
    <property type="entry name" value="PH domain-like"/>
    <property type="match status" value="1"/>
</dbReference>
<dbReference type="SMART" id="SM00324">
    <property type="entry name" value="RhoGAP"/>
    <property type="match status" value="1"/>
</dbReference>
<dbReference type="CDD" id="cd00159">
    <property type="entry name" value="RhoGAP"/>
    <property type="match status" value="1"/>
</dbReference>
<dbReference type="InterPro" id="IPR050729">
    <property type="entry name" value="Rho-GAP"/>
</dbReference>
<evidence type="ECO:0000259" key="6">
    <source>
        <dbReference type="PROSITE" id="PS50003"/>
    </source>
</evidence>
<proteinExistence type="predicted"/>
<feature type="compositionally biased region" description="Polar residues" evidence="5">
    <location>
        <begin position="804"/>
        <end position="825"/>
    </location>
</feature>
<keyword evidence="3" id="KW-0963">Cytoplasm</keyword>
<feature type="compositionally biased region" description="Low complexity" evidence="5">
    <location>
        <begin position="508"/>
        <end position="521"/>
    </location>
</feature>
<evidence type="ECO:0000313" key="8">
    <source>
        <dbReference type="EMBL" id="PRP89562.1"/>
    </source>
</evidence>
<dbReference type="Pfam" id="PF00620">
    <property type="entry name" value="RhoGAP"/>
    <property type="match status" value="1"/>
</dbReference>
<evidence type="ECO:0000256" key="5">
    <source>
        <dbReference type="SAM" id="MobiDB-lite"/>
    </source>
</evidence>
<protein>
    <submittedName>
        <fullName evidence="8">Uncharacterized protein</fullName>
    </submittedName>
</protein>
<feature type="region of interest" description="Disordered" evidence="5">
    <location>
        <begin position="501"/>
        <end position="524"/>
    </location>
</feature>
<dbReference type="GO" id="GO:0007165">
    <property type="term" value="P:signal transduction"/>
    <property type="evidence" value="ECO:0007669"/>
    <property type="project" value="InterPro"/>
</dbReference>
<dbReference type="PROSITE" id="PS50238">
    <property type="entry name" value="RHOGAP"/>
    <property type="match status" value="1"/>
</dbReference>
<dbReference type="InterPro" id="IPR001849">
    <property type="entry name" value="PH_domain"/>
</dbReference>
<feature type="region of interest" description="Disordered" evidence="5">
    <location>
        <begin position="700"/>
        <end position="877"/>
    </location>
</feature>
<organism evidence="8 9">
    <name type="scientific">Planoprotostelium fungivorum</name>
    <dbReference type="NCBI Taxonomy" id="1890364"/>
    <lineage>
        <taxon>Eukaryota</taxon>
        <taxon>Amoebozoa</taxon>
        <taxon>Evosea</taxon>
        <taxon>Variosea</taxon>
        <taxon>Cavosteliida</taxon>
        <taxon>Cavosteliaceae</taxon>
        <taxon>Planoprotostelium</taxon>
    </lineage>
</organism>
<reference evidence="8 9" key="1">
    <citation type="journal article" date="2018" name="Genome Biol. Evol.">
        <title>Multiple Roots of Fruiting Body Formation in Amoebozoa.</title>
        <authorList>
            <person name="Hillmann F."/>
            <person name="Forbes G."/>
            <person name="Novohradska S."/>
            <person name="Ferling I."/>
            <person name="Riege K."/>
            <person name="Groth M."/>
            <person name="Westermann M."/>
            <person name="Marz M."/>
            <person name="Spaller T."/>
            <person name="Winckler T."/>
            <person name="Schaap P."/>
            <person name="Glockner G."/>
        </authorList>
    </citation>
    <scope>NUCLEOTIDE SEQUENCE [LARGE SCALE GENOMIC DNA]</scope>
    <source>
        <strain evidence="8 9">Jena</strain>
    </source>
</reference>
<feature type="compositionally biased region" description="Pro residues" evidence="5">
    <location>
        <begin position="718"/>
        <end position="729"/>
    </location>
</feature>
<dbReference type="PROSITE" id="PS50003">
    <property type="entry name" value="PH_DOMAIN"/>
    <property type="match status" value="1"/>
</dbReference>
<evidence type="ECO:0000256" key="4">
    <source>
        <dbReference type="ARBA" id="ARBA00037092"/>
    </source>
</evidence>
<dbReference type="Gene3D" id="2.30.29.30">
    <property type="entry name" value="Pleckstrin-homology domain (PH domain)/Phosphotyrosine-binding domain (PTB)"/>
    <property type="match status" value="1"/>
</dbReference>
<dbReference type="OrthoDB" id="3183924at2759"/>
<dbReference type="InterPro" id="IPR008936">
    <property type="entry name" value="Rho_GTPase_activation_prot"/>
</dbReference>
<evidence type="ECO:0000256" key="2">
    <source>
        <dbReference type="ARBA" id="ARBA00022468"/>
    </source>
</evidence>
<dbReference type="Proteomes" id="UP000241769">
    <property type="component" value="Unassembled WGS sequence"/>
</dbReference>
<dbReference type="GO" id="GO:0005737">
    <property type="term" value="C:cytoplasm"/>
    <property type="evidence" value="ECO:0007669"/>
    <property type="project" value="UniProtKB-SubCell"/>
</dbReference>
<dbReference type="InterPro" id="IPR011993">
    <property type="entry name" value="PH-like_dom_sf"/>
</dbReference>
<comment type="caution">
    <text evidence="8">The sequence shown here is derived from an EMBL/GenBank/DDBJ whole genome shotgun (WGS) entry which is preliminary data.</text>
</comment>
<evidence type="ECO:0000259" key="7">
    <source>
        <dbReference type="PROSITE" id="PS50238"/>
    </source>
</evidence>
<dbReference type="PANTHER" id="PTHR23176:SF129">
    <property type="entry name" value="RHO GTPASE ACTIVATING PROTEIN AT 16F, ISOFORM E-RELATED"/>
    <property type="match status" value="1"/>
</dbReference>
<name>A0A2P6P034_9EUKA</name>
<keyword evidence="9" id="KW-1185">Reference proteome</keyword>
<feature type="domain" description="PH" evidence="6">
    <location>
        <begin position="5"/>
        <end position="117"/>
    </location>
</feature>
<accession>A0A2P6P034</accession>
<keyword evidence="2" id="KW-0343">GTPase activation</keyword>
<comment type="subcellular location">
    <subcellularLocation>
        <location evidence="1">Cytoplasm</location>
    </subcellularLocation>
</comment>